<evidence type="ECO:0000313" key="1">
    <source>
        <dbReference type="EMBL" id="KPM75996.1"/>
    </source>
</evidence>
<evidence type="ECO:0000313" key="2">
    <source>
        <dbReference type="Proteomes" id="UP000050378"/>
    </source>
</evidence>
<gene>
    <name evidence="1" type="ORF">AOG27_20760</name>
</gene>
<organism evidence="1 2">
    <name type="scientific">Pseudoalteromonas lipolytica</name>
    <dbReference type="NCBI Taxonomy" id="570156"/>
    <lineage>
        <taxon>Bacteria</taxon>
        <taxon>Pseudomonadati</taxon>
        <taxon>Pseudomonadota</taxon>
        <taxon>Gammaproteobacteria</taxon>
        <taxon>Alteromonadales</taxon>
        <taxon>Pseudoalteromonadaceae</taxon>
        <taxon>Pseudoalteromonas</taxon>
    </lineage>
</organism>
<dbReference type="Proteomes" id="UP000050378">
    <property type="component" value="Unassembled WGS sequence"/>
</dbReference>
<name>A0A0P7DPH5_9GAMM</name>
<proteinExistence type="predicted"/>
<accession>A0A0P7DPH5</accession>
<dbReference type="OrthoDB" id="6315988at2"/>
<comment type="caution">
    <text evidence="1">The sequence shown here is derived from an EMBL/GenBank/DDBJ whole genome shotgun (WGS) entry which is preliminary data.</text>
</comment>
<dbReference type="AlphaFoldDB" id="A0A0P7DPH5"/>
<dbReference type="EMBL" id="LJTC01000023">
    <property type="protein sequence ID" value="KPM75996.1"/>
    <property type="molecule type" value="Genomic_DNA"/>
</dbReference>
<dbReference type="PATRIC" id="fig|570156.3.peg.2361"/>
<reference evidence="1 2" key="1">
    <citation type="submission" date="2015-09" db="EMBL/GenBank/DDBJ databases">
        <title>Draft Genome Sequence of Pseudoalteromonas lipolytica UCD-48B.</title>
        <authorList>
            <person name="Krusor M."/>
            <person name="Coil D.A."/>
            <person name="Lang J.M."/>
            <person name="Eisen J.A."/>
            <person name="Alexiev A."/>
        </authorList>
    </citation>
    <scope>NUCLEOTIDE SEQUENCE [LARGE SCALE GENOMIC DNA]</scope>
    <source>
        <strain evidence="1 2">UCD-48B</strain>
    </source>
</reference>
<dbReference type="RefSeq" id="WP_054554894.1">
    <property type="nucleotide sequence ID" value="NZ_LJTC01000023.1"/>
</dbReference>
<protein>
    <submittedName>
        <fullName evidence="1">Uncharacterized protein</fullName>
    </submittedName>
</protein>
<sequence length="108" mass="12792">MQINFLKLYACLTLAGLTIWLVDQTWTMYQLKLVSDATTKALTQASQPKKIQVPAYQPNYQKRLTRQEREKAIEEKKVCDFFLKEYRQNPNEDNRVKMRKFCPVKSSN</sequence>
<dbReference type="STRING" id="570156.AOG27_20760"/>